<evidence type="ECO:0000256" key="3">
    <source>
        <dbReference type="ARBA" id="ARBA00022723"/>
    </source>
</evidence>
<dbReference type="InterPro" id="IPR036236">
    <property type="entry name" value="Znf_C2H2_sf"/>
</dbReference>
<dbReference type="STRING" id="35570.A0A1I8Q0Q8"/>
<evidence type="ECO:0000256" key="6">
    <source>
        <dbReference type="ARBA" id="ARBA00022833"/>
    </source>
</evidence>
<dbReference type="PANTHER" id="PTHR24393">
    <property type="entry name" value="ZINC FINGER PROTEIN"/>
    <property type="match status" value="1"/>
</dbReference>
<dbReference type="VEuPathDB" id="VectorBase:SCAU012814"/>
<dbReference type="PANTHER" id="PTHR24393:SF15">
    <property type="entry name" value="IP01243P-RELATED"/>
    <property type="match status" value="1"/>
</dbReference>
<feature type="compositionally biased region" description="Basic and acidic residues" evidence="12">
    <location>
        <begin position="397"/>
        <end position="406"/>
    </location>
</feature>
<dbReference type="Gene3D" id="3.30.160.60">
    <property type="entry name" value="Classic Zinc Finger"/>
    <property type="match status" value="7"/>
</dbReference>
<reference evidence="14" key="1">
    <citation type="submission" date="2020-05" db="UniProtKB">
        <authorList>
            <consortium name="EnsemblMetazoa"/>
        </authorList>
    </citation>
    <scope>IDENTIFICATION</scope>
    <source>
        <strain evidence="14">USDA</strain>
    </source>
</reference>
<evidence type="ECO:0000256" key="11">
    <source>
        <dbReference type="PROSITE-ProRule" id="PRU00042"/>
    </source>
</evidence>
<name>A0A1I8Q0Q8_STOCA</name>
<dbReference type="GO" id="GO:0000978">
    <property type="term" value="F:RNA polymerase II cis-regulatory region sequence-specific DNA binding"/>
    <property type="evidence" value="ECO:0007669"/>
    <property type="project" value="TreeGrafter"/>
</dbReference>
<feature type="domain" description="C2H2-type" evidence="13">
    <location>
        <begin position="34"/>
        <end position="62"/>
    </location>
</feature>
<keyword evidence="8" id="KW-0238">DNA-binding</keyword>
<dbReference type="GO" id="GO:0001228">
    <property type="term" value="F:DNA-binding transcription activator activity, RNA polymerase II-specific"/>
    <property type="evidence" value="ECO:0007669"/>
    <property type="project" value="TreeGrafter"/>
</dbReference>
<dbReference type="GO" id="GO:0005634">
    <property type="term" value="C:nucleus"/>
    <property type="evidence" value="ECO:0007669"/>
    <property type="project" value="UniProtKB-SubCell"/>
</dbReference>
<keyword evidence="6" id="KW-0862">Zinc</keyword>
<dbReference type="EnsemblMetazoa" id="SCAU012814-RA">
    <property type="protein sequence ID" value="SCAU012814-PA"/>
    <property type="gene ID" value="SCAU012814"/>
</dbReference>
<dbReference type="FunFam" id="3.30.160.60:FF:000145">
    <property type="entry name" value="Zinc finger protein 574"/>
    <property type="match status" value="1"/>
</dbReference>
<evidence type="ECO:0000256" key="4">
    <source>
        <dbReference type="ARBA" id="ARBA00022737"/>
    </source>
</evidence>
<accession>A0A1I8Q0Q8</accession>
<feature type="domain" description="C2H2-type" evidence="13">
    <location>
        <begin position="230"/>
        <end position="258"/>
    </location>
</feature>
<comment type="subcellular location">
    <subcellularLocation>
        <location evidence="1">Nucleus</location>
    </subcellularLocation>
</comment>
<evidence type="ECO:0000256" key="2">
    <source>
        <dbReference type="ARBA" id="ARBA00006991"/>
    </source>
</evidence>
<keyword evidence="7" id="KW-0805">Transcription regulation</keyword>
<evidence type="ECO:0000313" key="14">
    <source>
        <dbReference type="EnsemblMetazoa" id="SCAU012814-PA"/>
    </source>
</evidence>
<dbReference type="AlphaFoldDB" id="A0A1I8Q0Q8"/>
<protein>
    <recommendedName>
        <fullName evidence="13">C2H2-type domain-containing protein</fullName>
    </recommendedName>
</protein>
<evidence type="ECO:0000256" key="9">
    <source>
        <dbReference type="ARBA" id="ARBA00023163"/>
    </source>
</evidence>
<feature type="domain" description="C2H2-type" evidence="13">
    <location>
        <begin position="346"/>
        <end position="374"/>
    </location>
</feature>
<dbReference type="Pfam" id="PF13912">
    <property type="entry name" value="zf-C2H2_6"/>
    <property type="match status" value="2"/>
</dbReference>
<dbReference type="Proteomes" id="UP000095300">
    <property type="component" value="Unassembled WGS sequence"/>
</dbReference>
<dbReference type="Pfam" id="PF13894">
    <property type="entry name" value="zf-C2H2_4"/>
    <property type="match status" value="2"/>
</dbReference>
<feature type="domain" description="C2H2-type" evidence="13">
    <location>
        <begin position="122"/>
        <end position="149"/>
    </location>
</feature>
<organism evidence="14 15">
    <name type="scientific">Stomoxys calcitrans</name>
    <name type="common">Stable fly</name>
    <name type="synonym">Conops calcitrans</name>
    <dbReference type="NCBI Taxonomy" id="35570"/>
    <lineage>
        <taxon>Eukaryota</taxon>
        <taxon>Metazoa</taxon>
        <taxon>Ecdysozoa</taxon>
        <taxon>Arthropoda</taxon>
        <taxon>Hexapoda</taxon>
        <taxon>Insecta</taxon>
        <taxon>Pterygota</taxon>
        <taxon>Neoptera</taxon>
        <taxon>Endopterygota</taxon>
        <taxon>Diptera</taxon>
        <taxon>Brachycera</taxon>
        <taxon>Muscomorpha</taxon>
        <taxon>Muscoidea</taxon>
        <taxon>Muscidae</taxon>
        <taxon>Stomoxys</taxon>
    </lineage>
</organism>
<keyword evidence="4" id="KW-0677">Repeat</keyword>
<evidence type="ECO:0000256" key="10">
    <source>
        <dbReference type="ARBA" id="ARBA00023242"/>
    </source>
</evidence>
<dbReference type="InterPro" id="IPR013087">
    <property type="entry name" value="Znf_C2H2_type"/>
</dbReference>
<evidence type="ECO:0000256" key="7">
    <source>
        <dbReference type="ARBA" id="ARBA00023015"/>
    </source>
</evidence>
<dbReference type="SUPFAM" id="SSF57667">
    <property type="entry name" value="beta-beta-alpha zinc fingers"/>
    <property type="match status" value="5"/>
</dbReference>
<evidence type="ECO:0000256" key="1">
    <source>
        <dbReference type="ARBA" id="ARBA00004123"/>
    </source>
</evidence>
<feature type="domain" description="C2H2-type" evidence="13">
    <location>
        <begin position="150"/>
        <end position="172"/>
    </location>
</feature>
<evidence type="ECO:0000256" key="12">
    <source>
        <dbReference type="SAM" id="MobiDB-lite"/>
    </source>
</evidence>
<dbReference type="GO" id="GO:0008270">
    <property type="term" value="F:zinc ion binding"/>
    <property type="evidence" value="ECO:0007669"/>
    <property type="project" value="UniProtKB-KW"/>
</dbReference>
<feature type="region of interest" description="Disordered" evidence="12">
    <location>
        <begin position="376"/>
        <end position="406"/>
    </location>
</feature>
<keyword evidence="15" id="KW-1185">Reference proteome</keyword>
<keyword evidence="5 11" id="KW-0863">Zinc-finger</keyword>
<dbReference type="PROSITE" id="PS00028">
    <property type="entry name" value="ZINC_FINGER_C2H2_1"/>
    <property type="match status" value="6"/>
</dbReference>
<dbReference type="Pfam" id="PF00096">
    <property type="entry name" value="zf-C2H2"/>
    <property type="match status" value="2"/>
</dbReference>
<gene>
    <name evidence="14" type="primary">106084011</name>
</gene>
<sequence>MRELMLEIRQIVIRFPCEAFLTKHLQYHNTSVEFICDICGKVVHALDTLKTHKKKVHTPKIPEQCQYCDKWYSSRWSMRKHLLNMHVHADQQHICEICGFVSSTKTAKKQHISFKHTAEKKHKCTMCEKAFKTPTMLKEHTAIHTGVDLYNCAFCDASFKSQSNRSTHYKRHHPVEYVPNMTRRARPTAIPNIKNISNNTFTSSENMPSFGFACEMYLTRHLEYHTPKNFICDICGKAEPTIHALKKHEKKVHTPKVPGQCSYCGKWYSSQWTVRRHILNMHVRADEDHTCEICGFVSSTREAKKKHKQFKHNPEKRHKCSMCEKAFKTPTLLKEHIATHTGVDLYSCNYCEASFKSKSSRSTHYRRHHPVEYSNNMMIRPRPSGISNYESMPVVGGEHEQDHNQN</sequence>
<dbReference type="PROSITE" id="PS50157">
    <property type="entry name" value="ZINC_FINGER_C2H2_2"/>
    <property type="match status" value="6"/>
</dbReference>
<evidence type="ECO:0000256" key="5">
    <source>
        <dbReference type="ARBA" id="ARBA00022771"/>
    </source>
</evidence>
<feature type="domain" description="C2H2-type" evidence="13">
    <location>
        <begin position="318"/>
        <end position="345"/>
    </location>
</feature>
<keyword evidence="10" id="KW-0539">Nucleus</keyword>
<keyword evidence="3" id="KW-0479">Metal-binding</keyword>
<keyword evidence="9" id="KW-0804">Transcription</keyword>
<comment type="similarity">
    <text evidence="2">Belongs to the krueppel C2H2-type zinc-finger protein family.</text>
</comment>
<evidence type="ECO:0000313" key="15">
    <source>
        <dbReference type="Proteomes" id="UP000095300"/>
    </source>
</evidence>
<evidence type="ECO:0000256" key="8">
    <source>
        <dbReference type="ARBA" id="ARBA00023125"/>
    </source>
</evidence>
<proteinExistence type="inferred from homology"/>
<evidence type="ECO:0000259" key="13">
    <source>
        <dbReference type="PROSITE" id="PS50157"/>
    </source>
</evidence>
<dbReference type="SMART" id="SM00355">
    <property type="entry name" value="ZnF_C2H2"/>
    <property type="match status" value="10"/>
</dbReference>